<feature type="domain" description="NTF2 fold immunity protein" evidence="1">
    <location>
        <begin position="6"/>
        <end position="130"/>
    </location>
</feature>
<dbReference type="PATRIC" id="fig|28037.214.peg.1163"/>
<evidence type="ECO:0000313" key="3">
    <source>
        <dbReference type="Proteomes" id="UP000033716"/>
    </source>
</evidence>
<dbReference type="EMBL" id="JYGR01000005">
    <property type="protein sequence ID" value="KJQ70631.1"/>
    <property type="molecule type" value="Genomic_DNA"/>
</dbReference>
<evidence type="ECO:0000259" key="1">
    <source>
        <dbReference type="Pfam" id="PF15655"/>
    </source>
</evidence>
<accession>A0A0F2D8I6</accession>
<dbReference type="AlphaFoldDB" id="A0A0F2D8I6"/>
<name>A0A0F2D8I6_STROR</name>
<comment type="caution">
    <text evidence="2">The sequence shown here is derived from an EMBL/GenBank/DDBJ whole genome shotgun (WGS) entry which is preliminary data.</text>
</comment>
<sequence length="134" mass="15784">MNDSIETILNSFLMEMYKWEDNANKHIDAGTDIPDEILKQTLKEIYDKYLTDKPRKMGKLECTTINYPPTFNPNNEKIIEIEEKGSSITVKSDVLYTGMETQRLYKFKKQAGLWKLDNVKEFDSYDGKWYSIHI</sequence>
<reference evidence="2 3" key="1">
    <citation type="submission" date="2015-02" db="EMBL/GenBank/DDBJ databases">
        <title>Evolution of amylase-binding proteins of oral streptococcal species.</title>
        <authorList>
            <person name="Haase E.M."/>
        </authorList>
    </citation>
    <scope>NUCLEOTIDE SEQUENCE [LARGE SCALE GENOMIC DNA]</scope>
    <source>
        <strain evidence="2 3">SK141</strain>
    </source>
</reference>
<organism evidence="2 3">
    <name type="scientific">Streptococcus oralis subsp. oralis</name>
    <dbReference type="NCBI Taxonomy" id="1891914"/>
    <lineage>
        <taxon>Bacteria</taxon>
        <taxon>Bacillati</taxon>
        <taxon>Bacillota</taxon>
        <taxon>Bacilli</taxon>
        <taxon>Lactobacillales</taxon>
        <taxon>Streptococcaceae</taxon>
        <taxon>Streptococcus</taxon>
    </lineage>
</organism>
<dbReference type="Pfam" id="PF15655">
    <property type="entry name" value="Imm-NTF2"/>
    <property type="match status" value="1"/>
</dbReference>
<gene>
    <name evidence="2" type="primary">rhsIA</name>
    <name evidence="2" type="ORF">TZ92_01159</name>
</gene>
<dbReference type="Proteomes" id="UP000033716">
    <property type="component" value="Unassembled WGS sequence"/>
</dbReference>
<proteinExistence type="predicted"/>
<protein>
    <submittedName>
        <fullName evidence="2">Immunity protein RhsIA</fullName>
    </submittedName>
</protein>
<dbReference type="RefSeq" id="WP_033629663.1">
    <property type="nucleotide sequence ID" value="NZ_JYGO01000002.1"/>
</dbReference>
<dbReference type="InterPro" id="IPR028049">
    <property type="entry name" value="Imm-NTF2"/>
</dbReference>
<evidence type="ECO:0000313" key="2">
    <source>
        <dbReference type="EMBL" id="KJQ70631.1"/>
    </source>
</evidence>